<feature type="region of interest" description="Disordered" evidence="2">
    <location>
        <begin position="639"/>
        <end position="689"/>
    </location>
</feature>
<dbReference type="PIRSF" id="PIRSF002304">
    <property type="entry name" value="Membrane_skeletal_4_1"/>
    <property type="match status" value="1"/>
</dbReference>
<evidence type="ECO:0000256" key="1">
    <source>
        <dbReference type="ARBA" id="ARBA00022553"/>
    </source>
</evidence>
<dbReference type="PROSITE" id="PS00661">
    <property type="entry name" value="FERM_2"/>
    <property type="match status" value="1"/>
</dbReference>
<feature type="compositionally biased region" description="Polar residues" evidence="2">
    <location>
        <begin position="450"/>
        <end position="464"/>
    </location>
</feature>
<dbReference type="InterPro" id="IPR029071">
    <property type="entry name" value="Ubiquitin-like_domsf"/>
</dbReference>
<feature type="compositionally biased region" description="Low complexity" evidence="2">
    <location>
        <begin position="809"/>
        <end position="820"/>
    </location>
</feature>
<dbReference type="InterPro" id="IPR018979">
    <property type="entry name" value="FERM_N"/>
</dbReference>
<dbReference type="FunFam" id="1.20.80.10:FF:000001">
    <property type="entry name" value="Erythrocyte membrane protein band 4.1"/>
    <property type="match status" value="1"/>
</dbReference>
<dbReference type="GO" id="GO:0005886">
    <property type="term" value="C:plasma membrane"/>
    <property type="evidence" value="ECO:0007669"/>
    <property type="project" value="TreeGrafter"/>
</dbReference>
<gene>
    <name evidence="4" type="ORF">NP493_1606g00025</name>
</gene>
<organism evidence="4 5">
    <name type="scientific">Ridgeia piscesae</name>
    <name type="common">Tubeworm</name>
    <dbReference type="NCBI Taxonomy" id="27915"/>
    <lineage>
        <taxon>Eukaryota</taxon>
        <taxon>Metazoa</taxon>
        <taxon>Spiralia</taxon>
        <taxon>Lophotrochozoa</taxon>
        <taxon>Annelida</taxon>
        <taxon>Polychaeta</taxon>
        <taxon>Sedentaria</taxon>
        <taxon>Canalipalpata</taxon>
        <taxon>Sabellida</taxon>
        <taxon>Siboglinidae</taxon>
        <taxon>Ridgeia</taxon>
    </lineage>
</organism>
<dbReference type="Gene3D" id="3.10.20.90">
    <property type="entry name" value="Phosphatidylinositol 3-kinase Catalytic Subunit, Chain A, domain 1"/>
    <property type="match status" value="1"/>
</dbReference>
<feature type="region of interest" description="Disordered" evidence="2">
    <location>
        <begin position="762"/>
        <end position="838"/>
    </location>
</feature>
<dbReference type="InterPro" id="IPR008379">
    <property type="entry name" value="Band_4.1_C"/>
</dbReference>
<dbReference type="GO" id="GO:0031032">
    <property type="term" value="P:actomyosin structure organization"/>
    <property type="evidence" value="ECO:0007669"/>
    <property type="project" value="TreeGrafter"/>
</dbReference>
<accession>A0AAD9N8J5</accession>
<sequence length="962" mass="106995">MSRSCEIPAEVNEQSPKEEVVDKKKEKEFKKREEKERKEREKREKADREKAKKEEEKRKKEEEKRRKDMEKAEKPASPKKAESAPAQVAHTHSGKTIRATAVLLDGEKHEVELEKRARGEDLLNTICENLNLLEKDYFALSFKDKNDVKFWLNNEKKISKQISRSAGWHFSFEVKFYPPDPAQLQEDITRYQLALQIRSDILSGKLPCSFVTHALLGSYTVQAELGDYDPEEHGVGIAYIQEFHFAPNQTEELLEKIAELHKTHRGQTPSEAELHYLENAKKLAMYGVDLHKARDSEDLEIMLGVCASGLLVYRDRLRINRFAWPKILKISYKRNNFYIKIRPGEFEQFESTIGFKLESHRMAKRLWKTAVEHHTFFRLREPEPPQKSGFFPRFGSKFRYSGRTQYQTRQAAANINRPMPYFDRSAPRRYSGTRSMDGGGVGTLSEPALSDSTSGPGAYSCNTTERSELYRPNDSRTATLDLKGRRGRQGSVPFADTEDDRNLGAMDPNNPEHELSSSPSSGVFEPEQCSSAAMLGAGAGRTQSLGSLARRNHALTGNVQQENMKWAVKEGRKPKIVVNLDKNGRVLSLRHLPVSDDSYVQAWGSSQGQGRHVTEGGKVTVLAGTGPDASRVAYVKTVKPGQGGPFDQGPYSPTSDQGRTGGMSPDGRPRDQYGNIILSEGAGDGQPRDQYGNIIYGGDSGTMPRDQYGNPIREGAGDGLLPRDQYGNIITTDVNGEPLQDGQIRDAAGNIIVTKNVYITTTTTRNPNDDSTQGGDGLPPTQEDHFASMGRSGLGPQGEEQWGGPGYSTTTTKTVVQQTTSAHGTSSVQTTPPPTVDTEMMKYEPNTDYDTRTTTDVPLVKTQTRTVTYMADGSVVEEDPGMLVSAQAHSSRTCTTETTTYKTEKDGTIETRVEKRVVISSDADDIDHDKALAEAINAVTNMNPDLSVEKIEIQTKTETDGD</sequence>
<dbReference type="GO" id="GO:0003779">
    <property type="term" value="F:actin binding"/>
    <property type="evidence" value="ECO:0007669"/>
    <property type="project" value="InterPro"/>
</dbReference>
<dbReference type="SUPFAM" id="SSF50729">
    <property type="entry name" value="PH domain-like"/>
    <property type="match status" value="1"/>
</dbReference>
<dbReference type="InterPro" id="IPR019749">
    <property type="entry name" value="Band_41_domain"/>
</dbReference>
<evidence type="ECO:0000256" key="2">
    <source>
        <dbReference type="SAM" id="MobiDB-lite"/>
    </source>
</evidence>
<dbReference type="Pfam" id="PF08736">
    <property type="entry name" value="FA"/>
    <property type="match status" value="1"/>
</dbReference>
<dbReference type="PRINTS" id="PR00661">
    <property type="entry name" value="ERMFAMILY"/>
</dbReference>
<dbReference type="SMART" id="SM01196">
    <property type="entry name" value="FERM_C"/>
    <property type="match status" value="1"/>
</dbReference>
<dbReference type="Pfam" id="PF09380">
    <property type="entry name" value="FERM_C"/>
    <property type="match status" value="1"/>
</dbReference>
<dbReference type="SMART" id="SM00295">
    <property type="entry name" value="B41"/>
    <property type="match status" value="1"/>
</dbReference>
<dbReference type="SUPFAM" id="SSF54236">
    <property type="entry name" value="Ubiquitin-like"/>
    <property type="match status" value="1"/>
</dbReference>
<dbReference type="GO" id="GO:0005856">
    <property type="term" value="C:cytoskeleton"/>
    <property type="evidence" value="ECO:0007669"/>
    <property type="project" value="InterPro"/>
</dbReference>
<dbReference type="Pfam" id="PF00373">
    <property type="entry name" value="FERM_M"/>
    <property type="match status" value="1"/>
</dbReference>
<feature type="compositionally biased region" description="Gly residues" evidence="2">
    <location>
        <begin position="792"/>
        <end position="806"/>
    </location>
</feature>
<name>A0AAD9N8J5_RIDPI</name>
<dbReference type="PANTHER" id="PTHR23280:SF21">
    <property type="entry name" value="PROTEIN 4.1 HOMOLOG"/>
    <property type="match status" value="1"/>
</dbReference>
<proteinExistence type="predicted"/>
<evidence type="ECO:0000313" key="4">
    <source>
        <dbReference type="EMBL" id="KAK2161077.1"/>
    </source>
</evidence>
<feature type="compositionally biased region" description="Basic and acidic residues" evidence="2">
    <location>
        <begin position="465"/>
        <end position="474"/>
    </location>
</feature>
<dbReference type="InterPro" id="IPR014352">
    <property type="entry name" value="FERM/acyl-CoA-bd_prot_sf"/>
</dbReference>
<evidence type="ECO:0000313" key="5">
    <source>
        <dbReference type="Proteomes" id="UP001209878"/>
    </source>
</evidence>
<dbReference type="FunFam" id="2.30.29.30:FF:000001">
    <property type="entry name" value="Erythrocyte membrane protein band 4.1"/>
    <property type="match status" value="1"/>
</dbReference>
<feature type="domain" description="FERM" evidence="3">
    <location>
        <begin position="97"/>
        <end position="381"/>
    </location>
</feature>
<dbReference type="InterPro" id="IPR019748">
    <property type="entry name" value="FERM_central"/>
</dbReference>
<dbReference type="PRINTS" id="PR00935">
    <property type="entry name" value="BAND41"/>
</dbReference>
<keyword evidence="5" id="KW-1185">Reference proteome</keyword>
<dbReference type="AlphaFoldDB" id="A0AAD9N8J5"/>
<dbReference type="Pfam" id="PF05902">
    <property type="entry name" value="4_1_CTD"/>
    <property type="match status" value="1"/>
</dbReference>
<evidence type="ECO:0000259" key="3">
    <source>
        <dbReference type="PROSITE" id="PS50057"/>
    </source>
</evidence>
<dbReference type="SMART" id="SM01195">
    <property type="entry name" value="FA"/>
    <property type="match status" value="1"/>
</dbReference>
<comment type="caution">
    <text evidence="4">The sequence shown here is derived from an EMBL/GenBank/DDBJ whole genome shotgun (WGS) entry which is preliminary data.</text>
</comment>
<dbReference type="Proteomes" id="UP001209878">
    <property type="component" value="Unassembled WGS sequence"/>
</dbReference>
<dbReference type="InterPro" id="IPR019747">
    <property type="entry name" value="FERM_CS"/>
</dbReference>
<dbReference type="GO" id="GO:0005198">
    <property type="term" value="F:structural molecule activity"/>
    <property type="evidence" value="ECO:0007669"/>
    <property type="project" value="InterPro"/>
</dbReference>
<feature type="compositionally biased region" description="Basic and acidic residues" evidence="2">
    <location>
        <begin position="15"/>
        <end position="82"/>
    </location>
</feature>
<dbReference type="InterPro" id="IPR014847">
    <property type="entry name" value="FA"/>
</dbReference>
<dbReference type="CDD" id="cd14473">
    <property type="entry name" value="FERM_B-lobe"/>
    <property type="match status" value="1"/>
</dbReference>
<dbReference type="PROSITE" id="PS50057">
    <property type="entry name" value="FERM_3"/>
    <property type="match status" value="1"/>
</dbReference>
<dbReference type="EMBL" id="JAODUO010001606">
    <property type="protein sequence ID" value="KAK2161077.1"/>
    <property type="molecule type" value="Genomic_DNA"/>
</dbReference>
<dbReference type="InterPro" id="IPR011993">
    <property type="entry name" value="PH-like_dom_sf"/>
</dbReference>
<dbReference type="Gene3D" id="2.30.29.30">
    <property type="entry name" value="Pleckstrin-homology domain (PH domain)/Phosphotyrosine-binding domain (PTB)"/>
    <property type="match status" value="1"/>
</dbReference>
<keyword evidence="1" id="KW-0597">Phosphoprotein</keyword>
<dbReference type="InterPro" id="IPR000798">
    <property type="entry name" value="Ez/rad/moesin-like"/>
</dbReference>
<dbReference type="SUPFAM" id="SSF47031">
    <property type="entry name" value="Second domain of FERM"/>
    <property type="match status" value="1"/>
</dbReference>
<dbReference type="Pfam" id="PF09379">
    <property type="entry name" value="FERM_N"/>
    <property type="match status" value="1"/>
</dbReference>
<protein>
    <recommendedName>
        <fullName evidence="3">FERM domain-containing protein</fullName>
    </recommendedName>
</protein>
<reference evidence="4" key="1">
    <citation type="journal article" date="2023" name="Mol. Biol. Evol.">
        <title>Third-Generation Sequencing Reveals the Adaptive Role of the Epigenome in Three Deep-Sea Polychaetes.</title>
        <authorList>
            <person name="Perez M."/>
            <person name="Aroh O."/>
            <person name="Sun Y."/>
            <person name="Lan Y."/>
            <person name="Juniper S.K."/>
            <person name="Young C.R."/>
            <person name="Angers B."/>
            <person name="Qian P.Y."/>
        </authorList>
    </citation>
    <scope>NUCLEOTIDE SEQUENCE</scope>
    <source>
        <strain evidence="4">R07B-5</strain>
    </source>
</reference>
<dbReference type="InterPro" id="IPR018980">
    <property type="entry name" value="FERM_PH-like_C"/>
</dbReference>
<dbReference type="PANTHER" id="PTHR23280">
    <property type="entry name" value="4.1 G PROTEIN"/>
    <property type="match status" value="1"/>
</dbReference>
<dbReference type="InterPro" id="IPR000299">
    <property type="entry name" value="FERM_domain"/>
</dbReference>
<feature type="region of interest" description="Disordered" evidence="2">
    <location>
        <begin position="419"/>
        <end position="527"/>
    </location>
</feature>
<dbReference type="Gene3D" id="1.20.80.10">
    <property type="match status" value="1"/>
</dbReference>
<dbReference type="InterPro" id="IPR035963">
    <property type="entry name" value="FERM_2"/>
</dbReference>
<dbReference type="PROSITE" id="PS00660">
    <property type="entry name" value="FERM_1"/>
    <property type="match status" value="1"/>
</dbReference>
<feature type="region of interest" description="Disordered" evidence="2">
    <location>
        <begin position="1"/>
        <end position="98"/>
    </location>
</feature>
<dbReference type="CDD" id="cd13184">
    <property type="entry name" value="FERM_C_4_1_family"/>
    <property type="match status" value="1"/>
</dbReference>